<sequence>MHYFAYGTLLVEDGMRKVAPDARNVGYMRLDGYEMGFGECSEPGVAGCTLIKKPGAVTYGIQYELSDRSMATLDEAAHVGSGQWQHFPVTLKDADGNEVSSTTYVIPGPHRNWVPTDAYVAPILLGLTRCPFPEEYKHHMRAMIAEMQASAVQT</sequence>
<dbReference type="Gene3D" id="3.10.490.10">
    <property type="entry name" value="Gamma-glutamyl cyclotransferase-like"/>
    <property type="match status" value="1"/>
</dbReference>
<dbReference type="InterPro" id="IPR036568">
    <property type="entry name" value="GGCT-like_sf"/>
</dbReference>
<reference evidence="2 3" key="1">
    <citation type="journal article" date="2012" name="J. Bacteriol.">
        <title>Genome Sequence of Nitratireductor aquibiodomus Strain RA22.</title>
        <authorList>
            <person name="Singh A."/>
            <person name="Jangir P.K."/>
            <person name="Kumari C."/>
            <person name="Sharma R."/>
        </authorList>
    </citation>
    <scope>NUCLEOTIDE SEQUENCE [LARGE SCALE GENOMIC DNA]</scope>
    <source>
        <strain evidence="2 3">RA22</strain>
    </source>
</reference>
<dbReference type="Pfam" id="PF06094">
    <property type="entry name" value="GGACT"/>
    <property type="match status" value="1"/>
</dbReference>
<dbReference type="PATRIC" id="fig|1189611.3.peg.3701"/>
<dbReference type="RefSeq" id="WP_007009941.1">
    <property type="nucleotide sequence ID" value="NZ_AJXZ01000049.1"/>
</dbReference>
<proteinExistence type="predicted"/>
<dbReference type="InterPro" id="IPR009288">
    <property type="entry name" value="AIG2-like_dom"/>
</dbReference>
<comment type="caution">
    <text evidence="2">The sequence shown here is derived from an EMBL/GenBank/DDBJ whole genome shotgun (WGS) entry which is preliminary data.</text>
</comment>
<evidence type="ECO:0000259" key="1">
    <source>
        <dbReference type="Pfam" id="PF06094"/>
    </source>
</evidence>
<dbReference type="EMBL" id="AJXZ01000049">
    <property type="protein sequence ID" value="EIM72634.1"/>
    <property type="molecule type" value="Genomic_DNA"/>
</dbReference>
<dbReference type="OrthoDB" id="141582at2"/>
<dbReference type="AlphaFoldDB" id="I5BST2"/>
<evidence type="ECO:0000313" key="3">
    <source>
        <dbReference type="Proteomes" id="UP000004622"/>
    </source>
</evidence>
<dbReference type="InterPro" id="IPR013024">
    <property type="entry name" value="GGCT-like"/>
</dbReference>
<accession>I5BST2</accession>
<name>I5BST2_9HYPH</name>
<evidence type="ECO:0000313" key="2">
    <source>
        <dbReference type="EMBL" id="EIM72634.1"/>
    </source>
</evidence>
<feature type="domain" description="Gamma-glutamylcyclotransferase AIG2-like" evidence="1">
    <location>
        <begin position="3"/>
        <end position="109"/>
    </location>
</feature>
<protein>
    <submittedName>
        <fullName evidence="2">AIG2 family protein</fullName>
    </submittedName>
</protein>
<gene>
    <name evidence="2" type="ORF">A33O_18339</name>
</gene>
<organism evidence="2 3">
    <name type="scientific">Nitratireductor aquibiodomus RA22</name>
    <dbReference type="NCBI Taxonomy" id="1189611"/>
    <lineage>
        <taxon>Bacteria</taxon>
        <taxon>Pseudomonadati</taxon>
        <taxon>Pseudomonadota</taxon>
        <taxon>Alphaproteobacteria</taxon>
        <taxon>Hyphomicrobiales</taxon>
        <taxon>Phyllobacteriaceae</taxon>
        <taxon>Nitratireductor</taxon>
    </lineage>
</organism>
<dbReference type="Proteomes" id="UP000004622">
    <property type="component" value="Unassembled WGS sequence"/>
</dbReference>
<dbReference type="SUPFAM" id="SSF110857">
    <property type="entry name" value="Gamma-glutamyl cyclotransferase-like"/>
    <property type="match status" value="1"/>
</dbReference>
<dbReference type="CDD" id="cd06661">
    <property type="entry name" value="GGCT_like"/>
    <property type="match status" value="1"/>
</dbReference>